<dbReference type="AlphaFoldDB" id="A0A9D9BZK0"/>
<name>A0A9D9BZK0_PROMR</name>
<protein>
    <recommendedName>
        <fullName evidence="2">Helix-turn-helix domain-containing protein</fullName>
    </recommendedName>
</protein>
<comment type="caution">
    <text evidence="1">The sequence shown here is derived from an EMBL/GenBank/DDBJ whole genome shotgun (WGS) entry which is preliminary data.</text>
</comment>
<gene>
    <name evidence="1" type="ORF">JJ833_04100</name>
</gene>
<accession>A0A9D9BZK0</accession>
<sequence length="111" mass="13008">MTSVRNEDPRVERLIAEVQELNSQLKILIETIPQRNRIWLTPAQIGKLLGVQSRQIARYREQGVFKESSYRKNGNRYEFHNVNAVKDAESWKGNSVIYPNNKANFRAKYDN</sequence>
<dbReference type="EMBL" id="JAEPLE010000002">
    <property type="protein sequence ID" value="MBO6988029.1"/>
    <property type="molecule type" value="Genomic_DNA"/>
</dbReference>
<evidence type="ECO:0000313" key="1">
    <source>
        <dbReference type="EMBL" id="MBO6988029.1"/>
    </source>
</evidence>
<evidence type="ECO:0008006" key="2">
    <source>
        <dbReference type="Google" id="ProtNLM"/>
    </source>
</evidence>
<proteinExistence type="predicted"/>
<reference evidence="1" key="1">
    <citation type="journal article" date="2021" name="Front. Mar. Sci.">
        <title>Genomes of Diverse Isolates of Prochlorococcus High-Light-Adapted Clade II in the Western Pacific Ocean.</title>
        <authorList>
            <person name="Yan W."/>
            <person name="Feng X."/>
            <person name="Zhang W."/>
            <person name="Nawaz M.Z."/>
            <person name="Luo T."/>
            <person name="Zhang R."/>
            <person name="Jiao N."/>
        </authorList>
    </citation>
    <scope>NUCLEOTIDE SEQUENCE</scope>
    <source>
        <strain evidence="1">XMU1424</strain>
    </source>
</reference>
<organism evidence="1">
    <name type="scientific">Prochlorococcus marinus XMU1424</name>
    <dbReference type="NCBI Taxonomy" id="2774497"/>
    <lineage>
        <taxon>Bacteria</taxon>
        <taxon>Bacillati</taxon>
        <taxon>Cyanobacteriota</taxon>
        <taxon>Cyanophyceae</taxon>
        <taxon>Synechococcales</taxon>
        <taxon>Prochlorococcaceae</taxon>
        <taxon>Prochlorococcus</taxon>
    </lineage>
</organism>